<evidence type="ECO:0000256" key="1">
    <source>
        <dbReference type="ARBA" id="ARBA00022448"/>
    </source>
</evidence>
<dbReference type="SUPFAM" id="SSF52540">
    <property type="entry name" value="P-loop containing nucleoside triphosphate hydrolases"/>
    <property type="match status" value="1"/>
</dbReference>
<dbReference type="InterPro" id="IPR051782">
    <property type="entry name" value="ABC_Transporter_VariousFunc"/>
</dbReference>
<evidence type="ECO:0000259" key="4">
    <source>
        <dbReference type="PROSITE" id="PS50893"/>
    </source>
</evidence>
<keyword evidence="6" id="KW-1185">Reference proteome</keyword>
<protein>
    <submittedName>
        <fullName evidence="5">ABC transporter ATP-binding protein</fullName>
    </submittedName>
</protein>
<dbReference type="RefSeq" id="WP_033191002.1">
    <property type="nucleotide sequence ID" value="NZ_CP026721.1"/>
</dbReference>
<dbReference type="Pfam" id="PF00005">
    <property type="entry name" value="ABC_tran"/>
    <property type="match status" value="1"/>
</dbReference>
<keyword evidence="1" id="KW-0813">Transport</keyword>
<dbReference type="CDD" id="cd03230">
    <property type="entry name" value="ABC_DR_subfamily_A"/>
    <property type="match status" value="1"/>
</dbReference>
<accession>A0AAE5XAG5</accession>
<dbReference type="PANTHER" id="PTHR42939:SF3">
    <property type="entry name" value="ABC TRANSPORTER ATP-BINDING COMPONENT"/>
    <property type="match status" value="1"/>
</dbReference>
<dbReference type="GO" id="GO:0005524">
    <property type="term" value="F:ATP binding"/>
    <property type="evidence" value="ECO:0007669"/>
    <property type="project" value="UniProtKB-KW"/>
</dbReference>
<sequence>MTTLKNEDTLVLSVRNLKKYYGNIRAVDGVSFDVKRGEIFALLGPNGAGKTTTIKCILGFRRKDEGEIILNGTVSFVPDGKELYGSYTVERMVKVAKELTDRFDEKKCIEYVERFEIPVDEKVSSLSSGQTTQLYLAIAFSQQSDLYIFDEPTWGLDPIVRNQVLEMIREIPLDGKSVFYTSHILSEVEKVADKVAIMSKGKIMDIGYLDDMKEKYCAVSVPKDLKDVTVEGYKYKSTESEDIYIVTKDYAISKNLEFSAVPFEAIFEALVLDRNNFNAKTKDIQ</sequence>
<proteinExistence type="predicted"/>
<evidence type="ECO:0000256" key="2">
    <source>
        <dbReference type="ARBA" id="ARBA00022741"/>
    </source>
</evidence>
<name>A0AAE5XAG5_9BACT</name>
<evidence type="ECO:0000313" key="5">
    <source>
        <dbReference type="EMBL" id="QAV32615.1"/>
    </source>
</evidence>
<gene>
    <name evidence="5" type="ORF">CBS1_01860</name>
</gene>
<dbReference type="InterPro" id="IPR003593">
    <property type="entry name" value="AAA+_ATPase"/>
</dbReference>
<dbReference type="AlphaFoldDB" id="A0AAE5XAG5"/>
<dbReference type="InterPro" id="IPR003439">
    <property type="entry name" value="ABC_transporter-like_ATP-bd"/>
</dbReference>
<keyword evidence="3 5" id="KW-0067">ATP-binding</keyword>
<reference evidence="5 6" key="1">
    <citation type="submission" date="2018-01" db="EMBL/GenBank/DDBJ databases">
        <title>The whole genome sequencing and assembly of Fervidobacterium changbaicum CBS-1 strain.</title>
        <authorList>
            <person name="Kim J.-Y."/>
            <person name="Park M.-K."/>
            <person name="Yi H."/>
            <person name="Bahn Y.-S."/>
            <person name="Kim J.F."/>
            <person name="Lee D.-W."/>
        </authorList>
    </citation>
    <scope>NUCLEOTIDE SEQUENCE [LARGE SCALE GENOMIC DNA]</scope>
    <source>
        <strain evidence="5 6">CBS-1</strain>
    </source>
</reference>
<dbReference type="InterPro" id="IPR027417">
    <property type="entry name" value="P-loop_NTPase"/>
</dbReference>
<dbReference type="PANTHER" id="PTHR42939">
    <property type="entry name" value="ABC TRANSPORTER ATP-BINDING PROTEIN ALBC-RELATED"/>
    <property type="match status" value="1"/>
</dbReference>
<evidence type="ECO:0000313" key="6">
    <source>
        <dbReference type="Proteomes" id="UP000288947"/>
    </source>
</evidence>
<dbReference type="SMART" id="SM00382">
    <property type="entry name" value="AAA"/>
    <property type="match status" value="1"/>
</dbReference>
<dbReference type="PROSITE" id="PS50893">
    <property type="entry name" value="ABC_TRANSPORTER_2"/>
    <property type="match status" value="1"/>
</dbReference>
<feature type="domain" description="ABC transporter" evidence="4">
    <location>
        <begin position="12"/>
        <end position="225"/>
    </location>
</feature>
<evidence type="ECO:0000256" key="3">
    <source>
        <dbReference type="ARBA" id="ARBA00022840"/>
    </source>
</evidence>
<dbReference type="EMBL" id="CP026721">
    <property type="protein sequence ID" value="QAV32615.1"/>
    <property type="molecule type" value="Genomic_DNA"/>
</dbReference>
<dbReference type="Proteomes" id="UP000288947">
    <property type="component" value="Chromosome"/>
</dbReference>
<keyword evidence="2" id="KW-0547">Nucleotide-binding</keyword>
<organism evidence="5 6">
    <name type="scientific">Fervidobacterium changbaicum</name>
    <dbReference type="NCBI Taxonomy" id="310769"/>
    <lineage>
        <taxon>Bacteria</taxon>
        <taxon>Thermotogati</taxon>
        <taxon>Thermotogota</taxon>
        <taxon>Thermotogae</taxon>
        <taxon>Thermotogales</taxon>
        <taxon>Fervidobacteriaceae</taxon>
        <taxon>Fervidobacterium</taxon>
    </lineage>
</organism>
<dbReference type="GO" id="GO:0016887">
    <property type="term" value="F:ATP hydrolysis activity"/>
    <property type="evidence" value="ECO:0007669"/>
    <property type="project" value="InterPro"/>
</dbReference>
<dbReference type="Gene3D" id="3.40.50.300">
    <property type="entry name" value="P-loop containing nucleotide triphosphate hydrolases"/>
    <property type="match status" value="1"/>
</dbReference>